<dbReference type="EMBL" id="JAXOJX010000001">
    <property type="protein sequence ID" value="MDZ5455298.1"/>
    <property type="molecule type" value="Genomic_DNA"/>
</dbReference>
<evidence type="ECO:0000259" key="3">
    <source>
        <dbReference type="Pfam" id="PF18709"/>
    </source>
</evidence>
<dbReference type="RefSeq" id="WP_322463993.1">
    <property type="nucleotide sequence ID" value="NZ_JAXOJX010000001.1"/>
</dbReference>
<proteinExistence type="predicted"/>
<evidence type="ECO:0000259" key="2">
    <source>
        <dbReference type="Pfam" id="PF01926"/>
    </source>
</evidence>
<dbReference type="Proteomes" id="UP001293718">
    <property type="component" value="Unassembled WGS sequence"/>
</dbReference>
<evidence type="ECO:0000256" key="1">
    <source>
        <dbReference type="SAM" id="Coils"/>
    </source>
</evidence>
<dbReference type="InterPro" id="IPR027417">
    <property type="entry name" value="P-loop_NTPase"/>
</dbReference>
<dbReference type="Pfam" id="PF01926">
    <property type="entry name" value="MMR_HSR1"/>
    <property type="match status" value="1"/>
</dbReference>
<name>A0ABU5IBF6_9BURK</name>
<reference evidence="4 5" key="1">
    <citation type="submission" date="2023-11" db="EMBL/GenBank/DDBJ databases">
        <title>Draft genome of Azohydromonas lata strain H1 (DSM1123), a polyhydroxyalkanoate producer.</title>
        <authorList>
            <person name="Traversa D."/>
            <person name="D'Addabbo P."/>
            <person name="Pazzani C."/>
            <person name="Manzari C."/>
            <person name="Chiara M."/>
            <person name="Scrascia M."/>
        </authorList>
    </citation>
    <scope>NUCLEOTIDE SEQUENCE [LARGE SCALE GENOMIC DNA]</scope>
    <source>
        <strain evidence="4 5">H1</strain>
        <plasmid evidence="4">unnamed</plasmid>
    </source>
</reference>
<protein>
    <submittedName>
        <fullName evidence="4">LeoA/HP0731 family dynamin-like GTPase</fullName>
    </submittedName>
</protein>
<keyword evidence="4" id="KW-0614">Plasmid</keyword>
<sequence>MSNAINYFSQQKQQALGILKKLAEFVRQGAELGMNLHPELVQKVRNGLDAVKDEKLRVALIGGFSEGKTSIAAAWMERLDEASMKISHQESSNEVKVYDVEGRLQLIDTPGLFGFKEQVNTDTMAIEKYKDITKRYVSEAHLVLYVMNSTNSIKESHADDLKWLFRSLNLLPRTVFVLSRFDEVADVADEADYLEKFLVKKSSIAQRLDDVLGLSPEEKSGLSIVAVAANPFDLGTKHWLANLDEFKRLSHIGSLQEATEARIQQSGGALALAHEVKRSIISDIIQKQLPVAREGFETLHEESQRMGAMRCDQEYELGKVSRKISEARISLRGRVIRYFEDLLLQSLGVSLETFNDFFHREIGTEGRLINQRVQEIFSDEVSSITQDLSRIQLKVDSELAHFNNVVLSMGKQGLDYLVKGNVINNQSVLMVRDGIGAAAKAIGLDLGGLLKFKPWGATKFANGLNGALSVLGLALEAWDSYQQEERRRRFEEAKKQLRDNLSRQCQEIVELIDSQNFPNTFFPALAQLEGQLQTLQRELEHLSRRHERFKQWYTFGESIDVEFREVGGKLPPLAPEAAPSRPVQATAERDFMEAISTAASPAGVDPRRDMIDVETRPAKKSLWQRLFS</sequence>
<geneLocation type="plasmid" evidence="4">
    <name>unnamed</name>
</geneLocation>
<organism evidence="4 5">
    <name type="scientific">Azohydromonas lata</name>
    <dbReference type="NCBI Taxonomy" id="45677"/>
    <lineage>
        <taxon>Bacteria</taxon>
        <taxon>Pseudomonadati</taxon>
        <taxon>Pseudomonadota</taxon>
        <taxon>Betaproteobacteria</taxon>
        <taxon>Burkholderiales</taxon>
        <taxon>Sphaerotilaceae</taxon>
        <taxon>Azohydromonas</taxon>
    </lineage>
</organism>
<comment type="caution">
    <text evidence="4">The sequence shown here is derived from an EMBL/GenBank/DDBJ whole genome shotgun (WGS) entry which is preliminary data.</text>
</comment>
<keyword evidence="5" id="KW-1185">Reference proteome</keyword>
<dbReference type="Gene3D" id="3.40.50.300">
    <property type="entry name" value="P-loop containing nucleotide triphosphate hydrolases"/>
    <property type="match status" value="1"/>
</dbReference>
<feature type="coiled-coil region" evidence="1">
    <location>
        <begin position="487"/>
        <end position="552"/>
    </location>
</feature>
<evidence type="ECO:0000313" key="4">
    <source>
        <dbReference type="EMBL" id="MDZ5455298.1"/>
    </source>
</evidence>
<dbReference type="InterPro" id="IPR040576">
    <property type="entry name" value="DLP_helical"/>
</dbReference>
<dbReference type="NCBIfam" id="NF041922">
    <property type="entry name" value="DLP_LeoA_gen"/>
    <property type="match status" value="1"/>
</dbReference>
<dbReference type="InterPro" id="IPR049678">
    <property type="entry name" value="LeoA-like"/>
</dbReference>
<evidence type="ECO:0000313" key="5">
    <source>
        <dbReference type="Proteomes" id="UP001293718"/>
    </source>
</evidence>
<accession>A0ABU5IBF6</accession>
<keyword evidence="1" id="KW-0175">Coiled coil</keyword>
<dbReference type="SUPFAM" id="SSF52540">
    <property type="entry name" value="P-loop containing nucleoside triphosphate hydrolases"/>
    <property type="match status" value="1"/>
</dbReference>
<gene>
    <name evidence="4" type="ORF">SM757_01800</name>
</gene>
<dbReference type="InterPro" id="IPR006073">
    <property type="entry name" value="GTP-bd"/>
</dbReference>
<dbReference type="Pfam" id="PF18709">
    <property type="entry name" value="DLP_helical"/>
    <property type="match status" value="1"/>
</dbReference>
<feature type="domain" description="G" evidence="2">
    <location>
        <begin position="57"/>
        <end position="159"/>
    </location>
</feature>
<feature type="domain" description="Dynamin-like helical" evidence="3">
    <location>
        <begin position="214"/>
        <end position="547"/>
    </location>
</feature>